<evidence type="ECO:0000256" key="2">
    <source>
        <dbReference type="SAM" id="MobiDB-lite"/>
    </source>
</evidence>
<evidence type="ECO:0000313" key="4">
    <source>
        <dbReference type="EMBL" id="CUE71659.1"/>
    </source>
</evidence>
<dbReference type="AlphaFoldDB" id="A0A0S4IQJ3"/>
<keyword evidence="1" id="KW-0863">Zinc-finger</keyword>
<sequence length="214" mass="24283">MDLECCICLGSVFGESASQGENFDVAAFNCGHLVHHTCGLQILEHKAVCPYCRADLSKLSDTERLIALSVPKKKPTLSVASYVEKISSECQEHKEKSSVLETRKHALRSQEIEMINTVDALRTEIHRSQRTISILEGKFQKELSARAEAEQLTALRDLAIETRRTLLETQEAHALTLRELNHITQKMDECRERMQSDLRTDRGTPYKKLRSETT</sequence>
<dbReference type="Pfam" id="PF13639">
    <property type="entry name" value="zf-RING_2"/>
    <property type="match status" value="1"/>
</dbReference>
<dbReference type="Gene3D" id="3.30.40.10">
    <property type="entry name" value="Zinc/RING finger domain, C3HC4 (zinc finger)"/>
    <property type="match status" value="1"/>
</dbReference>
<keyword evidence="5" id="KW-1185">Reference proteome</keyword>
<evidence type="ECO:0000259" key="3">
    <source>
        <dbReference type="PROSITE" id="PS50089"/>
    </source>
</evidence>
<name>A0A0S4IQJ3_BODSA</name>
<keyword evidence="1" id="KW-0479">Metal-binding</keyword>
<accession>A0A0S4IQJ3</accession>
<organism evidence="4 5">
    <name type="scientific">Bodo saltans</name>
    <name type="common">Flagellated protozoan</name>
    <dbReference type="NCBI Taxonomy" id="75058"/>
    <lineage>
        <taxon>Eukaryota</taxon>
        <taxon>Discoba</taxon>
        <taxon>Euglenozoa</taxon>
        <taxon>Kinetoplastea</taxon>
        <taxon>Metakinetoplastina</taxon>
        <taxon>Eubodonida</taxon>
        <taxon>Bodonidae</taxon>
        <taxon>Bodo</taxon>
    </lineage>
</organism>
<reference evidence="5" key="1">
    <citation type="submission" date="2015-09" db="EMBL/GenBank/DDBJ databases">
        <authorList>
            <consortium name="Pathogen Informatics"/>
        </authorList>
    </citation>
    <scope>NUCLEOTIDE SEQUENCE [LARGE SCALE GENOMIC DNA]</scope>
    <source>
        <strain evidence="5">Lake Konstanz</strain>
    </source>
</reference>
<protein>
    <submittedName>
        <fullName evidence="4">Zinc finger protein, putative</fullName>
    </submittedName>
</protein>
<dbReference type="GO" id="GO:0008270">
    <property type="term" value="F:zinc ion binding"/>
    <property type="evidence" value="ECO:0007669"/>
    <property type="project" value="UniProtKB-KW"/>
</dbReference>
<feature type="domain" description="RING-type" evidence="3">
    <location>
        <begin position="5"/>
        <end position="53"/>
    </location>
</feature>
<feature type="region of interest" description="Disordered" evidence="2">
    <location>
        <begin position="194"/>
        <end position="214"/>
    </location>
</feature>
<evidence type="ECO:0000313" key="5">
    <source>
        <dbReference type="Proteomes" id="UP000051952"/>
    </source>
</evidence>
<dbReference type="InterPro" id="IPR001841">
    <property type="entry name" value="Znf_RING"/>
</dbReference>
<keyword evidence="1" id="KW-0862">Zinc</keyword>
<proteinExistence type="predicted"/>
<dbReference type="Proteomes" id="UP000051952">
    <property type="component" value="Unassembled WGS sequence"/>
</dbReference>
<dbReference type="PROSITE" id="PS50089">
    <property type="entry name" value="ZF_RING_2"/>
    <property type="match status" value="1"/>
</dbReference>
<gene>
    <name evidence="4" type="ORF">BSAL_53540</name>
</gene>
<dbReference type="SUPFAM" id="SSF57850">
    <property type="entry name" value="RING/U-box"/>
    <property type="match status" value="1"/>
</dbReference>
<evidence type="ECO:0000256" key="1">
    <source>
        <dbReference type="PROSITE-ProRule" id="PRU00175"/>
    </source>
</evidence>
<dbReference type="InterPro" id="IPR013083">
    <property type="entry name" value="Znf_RING/FYVE/PHD"/>
</dbReference>
<dbReference type="VEuPathDB" id="TriTrypDB:BSAL_53540"/>
<dbReference type="EMBL" id="CYKH01000110">
    <property type="protein sequence ID" value="CUE71659.1"/>
    <property type="molecule type" value="Genomic_DNA"/>
</dbReference>